<protein>
    <submittedName>
        <fullName evidence="1">Uncharacterized protein</fullName>
    </submittedName>
</protein>
<comment type="caution">
    <text evidence="1">The sequence shown here is derived from an EMBL/GenBank/DDBJ whole genome shotgun (WGS) entry which is preliminary data.</text>
</comment>
<dbReference type="Proteomes" id="UP000288805">
    <property type="component" value="Unassembled WGS sequence"/>
</dbReference>
<name>A0A438CA07_VITVI</name>
<organism evidence="1 2">
    <name type="scientific">Vitis vinifera</name>
    <name type="common">Grape</name>
    <dbReference type="NCBI Taxonomy" id="29760"/>
    <lineage>
        <taxon>Eukaryota</taxon>
        <taxon>Viridiplantae</taxon>
        <taxon>Streptophyta</taxon>
        <taxon>Embryophyta</taxon>
        <taxon>Tracheophyta</taxon>
        <taxon>Spermatophyta</taxon>
        <taxon>Magnoliopsida</taxon>
        <taxon>eudicotyledons</taxon>
        <taxon>Gunneridae</taxon>
        <taxon>Pentapetalae</taxon>
        <taxon>rosids</taxon>
        <taxon>Vitales</taxon>
        <taxon>Vitaceae</taxon>
        <taxon>Viteae</taxon>
        <taxon>Vitis</taxon>
    </lineage>
</organism>
<gene>
    <name evidence="1" type="ORF">CK203_113212</name>
</gene>
<accession>A0A438CA07</accession>
<sequence>MDLIRAGAKRCLDLNEMEELRNDAYINSKVTKQRMKRWHDQLISNKEFRKGQRVLLYDSRLHIFPGSSSQVDSPFIITKCIPMEWRNCKEIERRKLGIKRSSKARRKHGAKFRSLKRVPAKMALGCEIISHSQASLRKSPPSAKWFHSLLSHLQKFSQLRSDPLAHECHFAAPYTHFAAAKWLRNLHTLKSFISQPRVYFAGGFTAAKPPLGTRVPFCSAITPFRSCEMGCENVATMPPSAKTTTC</sequence>
<dbReference type="AlphaFoldDB" id="A0A438CA07"/>
<dbReference type="EMBL" id="QGNW01002399">
    <property type="protein sequence ID" value="RVW20095.1"/>
    <property type="molecule type" value="Genomic_DNA"/>
</dbReference>
<evidence type="ECO:0000313" key="2">
    <source>
        <dbReference type="Proteomes" id="UP000288805"/>
    </source>
</evidence>
<proteinExistence type="predicted"/>
<evidence type="ECO:0000313" key="1">
    <source>
        <dbReference type="EMBL" id="RVW20095.1"/>
    </source>
</evidence>
<reference evidence="1 2" key="1">
    <citation type="journal article" date="2018" name="PLoS Genet.">
        <title>Population sequencing reveals clonal diversity and ancestral inbreeding in the grapevine cultivar Chardonnay.</title>
        <authorList>
            <person name="Roach M.J."/>
            <person name="Johnson D.L."/>
            <person name="Bohlmann J."/>
            <person name="van Vuuren H.J."/>
            <person name="Jones S.J."/>
            <person name="Pretorius I.S."/>
            <person name="Schmidt S.A."/>
            <person name="Borneman A.R."/>
        </authorList>
    </citation>
    <scope>NUCLEOTIDE SEQUENCE [LARGE SCALE GENOMIC DNA]</scope>
    <source>
        <strain evidence="2">cv. Chardonnay</strain>
        <tissue evidence="1">Leaf</tissue>
    </source>
</reference>